<dbReference type="SUPFAM" id="SSF52777">
    <property type="entry name" value="CoA-dependent acyltransferases"/>
    <property type="match status" value="2"/>
</dbReference>
<dbReference type="Gene3D" id="3.30.559.10">
    <property type="entry name" value="Chloramphenicol acetyltransferase-like domain"/>
    <property type="match status" value="1"/>
</dbReference>
<evidence type="ECO:0000313" key="2">
    <source>
        <dbReference type="EMBL" id="CAF1597249.1"/>
    </source>
</evidence>
<accession>A0A816AJZ4</accession>
<dbReference type="Proteomes" id="UP000663829">
    <property type="component" value="Unassembled WGS sequence"/>
</dbReference>
<organism evidence="2 4">
    <name type="scientific">Didymodactylos carnosus</name>
    <dbReference type="NCBI Taxonomy" id="1234261"/>
    <lineage>
        <taxon>Eukaryota</taxon>
        <taxon>Metazoa</taxon>
        <taxon>Spiralia</taxon>
        <taxon>Gnathifera</taxon>
        <taxon>Rotifera</taxon>
        <taxon>Eurotatoria</taxon>
        <taxon>Bdelloidea</taxon>
        <taxon>Philodinida</taxon>
        <taxon>Philodinidae</taxon>
        <taxon>Didymodactylos</taxon>
    </lineage>
</organism>
<dbReference type="Pfam" id="PF00668">
    <property type="entry name" value="Condensation"/>
    <property type="match status" value="1"/>
</dbReference>
<proteinExistence type="predicted"/>
<dbReference type="GO" id="GO:0043041">
    <property type="term" value="P:amino acid activation for nonribosomal peptide biosynthetic process"/>
    <property type="evidence" value="ECO:0007669"/>
    <property type="project" value="TreeGrafter"/>
</dbReference>
<dbReference type="OrthoDB" id="10057366at2759"/>
<protein>
    <recommendedName>
        <fullName evidence="1">Condensation domain-containing protein</fullName>
    </recommendedName>
</protein>
<name>A0A816AJZ4_9BILA</name>
<dbReference type="GO" id="GO:0031177">
    <property type="term" value="F:phosphopantetheine binding"/>
    <property type="evidence" value="ECO:0007669"/>
    <property type="project" value="TreeGrafter"/>
</dbReference>
<evidence type="ECO:0000259" key="1">
    <source>
        <dbReference type="Pfam" id="PF00668"/>
    </source>
</evidence>
<evidence type="ECO:0000313" key="3">
    <source>
        <dbReference type="EMBL" id="CAF4472602.1"/>
    </source>
</evidence>
<dbReference type="EMBL" id="CAJNOQ010034923">
    <property type="protein sequence ID" value="CAF1597249.1"/>
    <property type="molecule type" value="Genomic_DNA"/>
</dbReference>
<dbReference type="EMBL" id="CAJOBC010101250">
    <property type="protein sequence ID" value="CAF4472602.1"/>
    <property type="molecule type" value="Genomic_DNA"/>
</dbReference>
<feature type="domain" description="Condensation" evidence="1">
    <location>
        <begin position="4"/>
        <end position="415"/>
    </location>
</feature>
<dbReference type="GO" id="GO:0003824">
    <property type="term" value="F:catalytic activity"/>
    <property type="evidence" value="ECO:0007669"/>
    <property type="project" value="InterPro"/>
</dbReference>
<sequence length="434" mass="50710">MIYKHSILRTKLIYSPEEKCLKQYIKPMPDEFLTSNHDDYYSFQISMANNEQGFDQIMIGEINKHYFNLDTGIVFRCNVVKMNHDRLDDHDTLIRDDVIVLNLHHSAFDGRSVEPFIKQLELAYKSPESMADQSDKSLRYIDYTINELRMLQDDSPDSEMNIAREFWKTIFNGYDINKPNKVLPYDYHETVEIVGRSGFGGTLCSSIEDEELVCSMLTLVREHNVSMFQLFLTCYHLFIYKLTDDNDVLIDGITANRYRPEIEYAIGMFLSFFPYRLAIDPNMSFIDLLSKVHGNCVNILQHSKLPLPEILNIQYSGNPRMDRTSSTVFFFETDTYKIDEVLLEDAVCKFLPAANRPAHISKFDLLFSVKHDVSDTGQTQRFFLLWNYSTDLFTEKTISKMDKQFRHLLNILFSKSSTFDINQQPLYELSLFSC</sequence>
<dbReference type="InterPro" id="IPR023213">
    <property type="entry name" value="CAT-like_dom_sf"/>
</dbReference>
<dbReference type="GO" id="GO:0005829">
    <property type="term" value="C:cytosol"/>
    <property type="evidence" value="ECO:0007669"/>
    <property type="project" value="TreeGrafter"/>
</dbReference>
<dbReference type="Gene3D" id="3.30.559.30">
    <property type="entry name" value="Nonribosomal peptide synthetase, condensation domain"/>
    <property type="match status" value="1"/>
</dbReference>
<keyword evidence="4" id="KW-1185">Reference proteome</keyword>
<dbReference type="Proteomes" id="UP000681722">
    <property type="component" value="Unassembled WGS sequence"/>
</dbReference>
<dbReference type="AlphaFoldDB" id="A0A816AJZ4"/>
<dbReference type="InterPro" id="IPR001242">
    <property type="entry name" value="Condensation_dom"/>
</dbReference>
<dbReference type="GO" id="GO:0044550">
    <property type="term" value="P:secondary metabolite biosynthetic process"/>
    <property type="evidence" value="ECO:0007669"/>
    <property type="project" value="TreeGrafter"/>
</dbReference>
<evidence type="ECO:0000313" key="4">
    <source>
        <dbReference type="Proteomes" id="UP000663829"/>
    </source>
</evidence>
<gene>
    <name evidence="2" type="ORF">GPM918_LOCUS42180</name>
    <name evidence="3" type="ORF">SRO942_LOCUS43374</name>
</gene>
<reference evidence="2" key="1">
    <citation type="submission" date="2021-02" db="EMBL/GenBank/DDBJ databases">
        <authorList>
            <person name="Nowell W R."/>
        </authorList>
    </citation>
    <scope>NUCLEOTIDE SEQUENCE</scope>
</reference>
<dbReference type="PANTHER" id="PTHR45527">
    <property type="entry name" value="NONRIBOSOMAL PEPTIDE SYNTHETASE"/>
    <property type="match status" value="1"/>
</dbReference>
<comment type="caution">
    <text evidence="2">The sequence shown here is derived from an EMBL/GenBank/DDBJ whole genome shotgun (WGS) entry which is preliminary data.</text>
</comment>
<dbReference type="PANTHER" id="PTHR45527:SF1">
    <property type="entry name" value="FATTY ACID SYNTHASE"/>
    <property type="match status" value="1"/>
</dbReference>